<dbReference type="PROSITE" id="PS00107">
    <property type="entry name" value="PROTEIN_KINASE_ATP"/>
    <property type="match status" value="1"/>
</dbReference>
<dbReference type="PROSITE" id="PS50011">
    <property type="entry name" value="PROTEIN_KINASE_DOM"/>
    <property type="match status" value="1"/>
</dbReference>
<reference evidence="8" key="1">
    <citation type="submission" date="2025-08" db="UniProtKB">
        <authorList>
            <consortium name="RefSeq"/>
        </authorList>
    </citation>
    <scope>IDENTIFICATION</scope>
</reference>
<dbReference type="RefSeq" id="XP_042564058.1">
    <property type="nucleotide sequence ID" value="XM_042708124.1"/>
</dbReference>
<keyword evidence="1 3" id="KW-0547">Nucleotide-binding</keyword>
<feature type="domain" description="AIG1-type G" evidence="6">
    <location>
        <begin position="379"/>
        <end position="578"/>
    </location>
</feature>
<dbReference type="FunFam" id="3.40.50.300:FF:001809">
    <property type="entry name" value="Si:ch1073-365p7.2"/>
    <property type="match status" value="1"/>
</dbReference>
<feature type="domain" description="Protein kinase" evidence="5">
    <location>
        <begin position="718"/>
        <end position="814"/>
    </location>
</feature>
<feature type="compositionally biased region" description="Basic and acidic residues" evidence="4">
    <location>
        <begin position="582"/>
        <end position="611"/>
    </location>
</feature>
<protein>
    <submittedName>
        <fullName evidence="8">GTPase IMAP family member 8-like</fullName>
    </submittedName>
</protein>
<proteinExistence type="predicted"/>
<dbReference type="InterPro" id="IPR045058">
    <property type="entry name" value="GIMA/IAN/Toc"/>
</dbReference>
<dbReference type="GO" id="GO:0005525">
    <property type="term" value="F:GTP binding"/>
    <property type="evidence" value="ECO:0007669"/>
    <property type="project" value="UniProtKB-KW"/>
</dbReference>
<keyword evidence="7" id="KW-1185">Reference proteome</keyword>
<dbReference type="OrthoDB" id="9982588at2759"/>
<feature type="region of interest" description="Disordered" evidence="4">
    <location>
        <begin position="118"/>
        <end position="140"/>
    </location>
</feature>
<dbReference type="Pfam" id="PF00069">
    <property type="entry name" value="Pkinase"/>
    <property type="match status" value="1"/>
</dbReference>
<evidence type="ECO:0000313" key="8">
    <source>
        <dbReference type="RefSeq" id="XP_042564058.1"/>
    </source>
</evidence>
<sequence>MLGAVDMILWQLEADEEDDYHIDAPYDYIDADTAALITPAMDTCWRNHCAVTSVVDHPVTVLVIVLDSWCFSYNDKSDGGQVKELLEKIEKMVAGNRGLHFDFEANVVKKLMMRKKEDERRAEERKMKVQKHRETLRSSGGAPHISDMRIVLLGSRAEGKSSSGNTILGKEEFDTSGQTAECVRREGETAGRHITVVEAPGWIKNNSVVDTPERVKQEIVVSVSLCPPGPHAVLLVIDVVQSFTDTDRRAAQEHLELLGERVWSHTIVLFTSGDCLGNTTIEQHIEREGLALQWVVEKCGNRYHVVDNKKSDGDQVTELLEKIVEMVAGNRGHHFDVEANIVKELMMRKKEDERRAEERKMKVQKHSETLRSSGGASHIADMRILLLGSRWEGKSSSGKTILGRVEFDTSGKTAECVKREGETAGRHITVVEAPGWIRTRSVVNTPEHVKQGIVLSVSLCRSGPHAILLVIDAKDSFTETYRRAVLEHLELLGERVWSHTIVLFTRGDRLGNTTIEQHIEREGKALQWVVEKCGNRYHVVANKKSDGGQVTELLEKIEEMVAENRGHHFDFDRKIMKELKMKKKEDKRRAEKMKMEKHRETLRSSSERKGSAVEPEMYLPQLDGGQLLEEVKEMERGGGQIGEDLPDDSSRGDAGYDSDKSRLESKLIKSFKQLSAAASTQSFEQQKLPLIPADRKACAEQKVFERKVPFVDVSTISVNDDELIGRGSYGTVYRGSYQGTPAAVKKIKIGNNPGLTNEFIIPGRLSHPNIVRMIAVARSETHVLIANEYIHGANLQEVLYKDTAIKGPNREQTP</sequence>
<keyword evidence="3" id="KW-0067">ATP-binding</keyword>
<feature type="region of interest" description="Disordered" evidence="4">
    <location>
        <begin position="582"/>
        <end position="612"/>
    </location>
</feature>
<evidence type="ECO:0000256" key="3">
    <source>
        <dbReference type="PROSITE-ProRule" id="PRU10141"/>
    </source>
</evidence>
<feature type="domain" description="AIG1-type G" evidence="6">
    <location>
        <begin position="145"/>
        <end position="344"/>
    </location>
</feature>
<dbReference type="GO" id="GO:0004672">
    <property type="term" value="F:protein kinase activity"/>
    <property type="evidence" value="ECO:0007669"/>
    <property type="project" value="InterPro"/>
</dbReference>
<gene>
    <name evidence="8" type="primary">LOC122132983</name>
</gene>
<dbReference type="GeneID" id="122132983"/>
<dbReference type="InterPro" id="IPR000719">
    <property type="entry name" value="Prot_kinase_dom"/>
</dbReference>
<organism evidence="7 8">
    <name type="scientific">Clupea harengus</name>
    <name type="common">Atlantic herring</name>
    <dbReference type="NCBI Taxonomy" id="7950"/>
    <lineage>
        <taxon>Eukaryota</taxon>
        <taxon>Metazoa</taxon>
        <taxon>Chordata</taxon>
        <taxon>Craniata</taxon>
        <taxon>Vertebrata</taxon>
        <taxon>Euteleostomi</taxon>
        <taxon>Actinopterygii</taxon>
        <taxon>Neopterygii</taxon>
        <taxon>Teleostei</taxon>
        <taxon>Clupei</taxon>
        <taxon>Clupeiformes</taxon>
        <taxon>Clupeoidei</taxon>
        <taxon>Clupeidae</taxon>
        <taxon>Clupea</taxon>
    </lineage>
</organism>
<dbReference type="InterPro" id="IPR006703">
    <property type="entry name" value="G_AIG1"/>
</dbReference>
<dbReference type="AlphaFoldDB" id="A0A8M1KNU5"/>
<dbReference type="Proteomes" id="UP000515152">
    <property type="component" value="Chromosome 7"/>
</dbReference>
<dbReference type="GO" id="GO:0005524">
    <property type="term" value="F:ATP binding"/>
    <property type="evidence" value="ECO:0007669"/>
    <property type="project" value="UniProtKB-UniRule"/>
</dbReference>
<dbReference type="KEGG" id="char:122132983"/>
<keyword evidence="2" id="KW-0342">GTP-binding</keyword>
<feature type="region of interest" description="Disordered" evidence="4">
    <location>
        <begin position="352"/>
        <end position="372"/>
    </location>
</feature>
<evidence type="ECO:0000256" key="1">
    <source>
        <dbReference type="ARBA" id="ARBA00022741"/>
    </source>
</evidence>
<dbReference type="PANTHER" id="PTHR10903:SF107">
    <property type="entry name" value="GTPASE IMAP FAMILY MEMBER 4-LIKE-RELATED"/>
    <property type="match status" value="1"/>
</dbReference>
<evidence type="ECO:0000256" key="2">
    <source>
        <dbReference type="ARBA" id="ARBA00023134"/>
    </source>
</evidence>
<feature type="binding site" evidence="3">
    <location>
        <position position="746"/>
    </location>
    <ligand>
        <name>ATP</name>
        <dbReference type="ChEBI" id="CHEBI:30616"/>
    </ligand>
</feature>
<feature type="region of interest" description="Disordered" evidence="4">
    <location>
        <begin position="638"/>
        <end position="659"/>
    </location>
</feature>
<evidence type="ECO:0000313" key="7">
    <source>
        <dbReference type="Proteomes" id="UP000515152"/>
    </source>
</evidence>
<name>A0A8M1KNU5_CLUHA</name>
<evidence type="ECO:0000256" key="4">
    <source>
        <dbReference type="SAM" id="MobiDB-lite"/>
    </source>
</evidence>
<dbReference type="Pfam" id="PF04548">
    <property type="entry name" value="AIG1"/>
    <property type="match status" value="2"/>
</dbReference>
<dbReference type="PANTHER" id="PTHR10903">
    <property type="entry name" value="GTPASE, IMAP FAMILY MEMBER-RELATED"/>
    <property type="match status" value="1"/>
</dbReference>
<accession>A0A8M1KNU5</accession>
<dbReference type="PROSITE" id="PS51720">
    <property type="entry name" value="G_AIG1"/>
    <property type="match status" value="2"/>
</dbReference>
<feature type="compositionally biased region" description="Basic and acidic residues" evidence="4">
    <location>
        <begin position="352"/>
        <end position="369"/>
    </location>
</feature>
<evidence type="ECO:0000259" key="5">
    <source>
        <dbReference type="PROSITE" id="PS50011"/>
    </source>
</evidence>
<feature type="compositionally biased region" description="Basic and acidic residues" evidence="4">
    <location>
        <begin position="118"/>
        <end position="136"/>
    </location>
</feature>
<dbReference type="InterPro" id="IPR017441">
    <property type="entry name" value="Protein_kinase_ATP_BS"/>
</dbReference>
<dbReference type="FunFam" id="3.40.50.300:FF:001756">
    <property type="entry name" value="Si:dkey-185m8.2"/>
    <property type="match status" value="1"/>
</dbReference>
<evidence type="ECO:0000259" key="6">
    <source>
        <dbReference type="PROSITE" id="PS51720"/>
    </source>
</evidence>